<gene>
    <name evidence="2" type="ORF">NSMM_370038</name>
</gene>
<protein>
    <recommendedName>
        <fullName evidence="1">HDOD domain-containing protein</fullName>
    </recommendedName>
</protein>
<dbReference type="SUPFAM" id="SSF109604">
    <property type="entry name" value="HD-domain/PDEase-like"/>
    <property type="match status" value="1"/>
</dbReference>
<feature type="domain" description="HDOD" evidence="1">
    <location>
        <begin position="21"/>
        <end position="220"/>
    </location>
</feature>
<dbReference type="InterPro" id="IPR052340">
    <property type="entry name" value="RNase_Y/CdgJ"/>
</dbReference>
<proteinExistence type="predicted"/>
<evidence type="ECO:0000259" key="1">
    <source>
        <dbReference type="PROSITE" id="PS51833"/>
    </source>
</evidence>
<dbReference type="Proteomes" id="UP000198729">
    <property type="component" value="Unassembled WGS sequence"/>
</dbReference>
<evidence type="ECO:0000313" key="3">
    <source>
        <dbReference type="Proteomes" id="UP000198729"/>
    </source>
</evidence>
<dbReference type="AlphaFoldDB" id="A0A1G5SFT7"/>
<name>A0A1G5SFT7_9PROT</name>
<dbReference type="RefSeq" id="WP_090285389.1">
    <property type="nucleotide sequence ID" value="NZ_FMWO01000044.1"/>
</dbReference>
<dbReference type="PROSITE" id="PS51833">
    <property type="entry name" value="HDOD"/>
    <property type="match status" value="1"/>
</dbReference>
<accession>A0A1G5SFT7</accession>
<dbReference type="EMBL" id="FMWO01000044">
    <property type="protein sequence ID" value="SCZ85259.1"/>
    <property type="molecule type" value="Genomic_DNA"/>
</dbReference>
<keyword evidence="3" id="KW-1185">Reference proteome</keyword>
<sequence length="291" mass="32949">MQTSLPVNLSQWIEFLGHADIPILRKTSNNLVRLRDGNACPSARAAAQIIKQDPLMVVKLLRHLQQHKRQRQAHDVIQVEQALIMLGVENALDQIVTESQVEILLHSHSSALVQLLHRMHRAHVAANYAFEWAVRLHDIHFEEIRTAALLHDMTELLLWCYVPDKMLAITASQQQDPTLRSRHAQEKVLGFAINDLQSKLVIAWQLPELLITLLNDSCAGYSRVRNVLLAVDLARHAAHGWDNAALPDDYRAVGELLRLSTDDVMKLLGVKNTRKASSLPENSQQQADKRF</sequence>
<dbReference type="Gene3D" id="1.10.3210.10">
    <property type="entry name" value="Hypothetical protein af1432"/>
    <property type="match status" value="1"/>
</dbReference>
<dbReference type="OrthoDB" id="9126875at2"/>
<organism evidence="2 3">
    <name type="scientific">Nitrosomonas mobilis</name>
    <dbReference type="NCBI Taxonomy" id="51642"/>
    <lineage>
        <taxon>Bacteria</taxon>
        <taxon>Pseudomonadati</taxon>
        <taxon>Pseudomonadota</taxon>
        <taxon>Betaproteobacteria</taxon>
        <taxon>Nitrosomonadales</taxon>
        <taxon>Nitrosomonadaceae</taxon>
        <taxon>Nitrosomonas</taxon>
    </lineage>
</organism>
<dbReference type="PANTHER" id="PTHR33525">
    <property type="match status" value="1"/>
</dbReference>
<dbReference type="STRING" id="51642.NSMM_370038"/>
<dbReference type="InterPro" id="IPR013976">
    <property type="entry name" value="HDOD"/>
</dbReference>
<reference evidence="2 3" key="1">
    <citation type="submission" date="2016-10" db="EMBL/GenBank/DDBJ databases">
        <authorList>
            <person name="de Groot N.N."/>
        </authorList>
    </citation>
    <scope>NUCLEOTIDE SEQUENCE [LARGE SCALE GENOMIC DNA]</scope>
    <source>
        <strain evidence="2">1</strain>
    </source>
</reference>
<evidence type="ECO:0000313" key="2">
    <source>
        <dbReference type="EMBL" id="SCZ85259.1"/>
    </source>
</evidence>
<dbReference type="PANTHER" id="PTHR33525:SF4">
    <property type="entry name" value="CYCLIC DI-GMP PHOSPHODIESTERASE CDGJ"/>
    <property type="match status" value="1"/>
</dbReference>
<dbReference type="Pfam" id="PF08668">
    <property type="entry name" value="HDOD"/>
    <property type="match status" value="1"/>
</dbReference>